<dbReference type="InterPro" id="IPR028889">
    <property type="entry name" value="USP"/>
</dbReference>
<dbReference type="EMBL" id="JH767267">
    <property type="protein sequence ID" value="EQC25550.1"/>
    <property type="molecule type" value="Genomic_DNA"/>
</dbReference>
<evidence type="ECO:0000256" key="4">
    <source>
        <dbReference type="ARBA" id="ARBA00022670"/>
    </source>
</evidence>
<reference evidence="7 8" key="1">
    <citation type="submission" date="2012-04" db="EMBL/GenBank/DDBJ databases">
        <title>The Genome Sequence of Saprolegnia declina VS20.</title>
        <authorList>
            <consortium name="The Broad Institute Genome Sequencing Platform"/>
            <person name="Russ C."/>
            <person name="Nusbaum C."/>
            <person name="Tyler B."/>
            <person name="van West P."/>
            <person name="Dieguez-Uribeondo J."/>
            <person name="de Bruijn I."/>
            <person name="Tripathy S."/>
            <person name="Jiang R."/>
            <person name="Young S.K."/>
            <person name="Zeng Q."/>
            <person name="Gargeya S."/>
            <person name="Fitzgerald M."/>
            <person name="Haas B."/>
            <person name="Abouelleil A."/>
            <person name="Alvarado L."/>
            <person name="Arachchi H.M."/>
            <person name="Berlin A."/>
            <person name="Chapman S.B."/>
            <person name="Goldberg J."/>
            <person name="Griggs A."/>
            <person name="Gujja S."/>
            <person name="Hansen M."/>
            <person name="Howarth C."/>
            <person name="Imamovic A."/>
            <person name="Larimer J."/>
            <person name="McCowen C."/>
            <person name="Montmayeur A."/>
            <person name="Murphy C."/>
            <person name="Neiman D."/>
            <person name="Pearson M."/>
            <person name="Priest M."/>
            <person name="Roberts A."/>
            <person name="Saif S."/>
            <person name="Shea T."/>
            <person name="Sisk P."/>
            <person name="Sykes S."/>
            <person name="Wortman J."/>
            <person name="Nusbaum C."/>
            <person name="Birren B."/>
        </authorList>
    </citation>
    <scope>NUCLEOTIDE SEQUENCE [LARGE SCALE GENOMIC DNA]</scope>
    <source>
        <strain evidence="7 8">VS20</strain>
    </source>
</reference>
<evidence type="ECO:0000256" key="5">
    <source>
        <dbReference type="ARBA" id="ARBA00022801"/>
    </source>
</evidence>
<organism evidence="7 8">
    <name type="scientific">Saprolegnia diclina (strain VS20)</name>
    <dbReference type="NCBI Taxonomy" id="1156394"/>
    <lineage>
        <taxon>Eukaryota</taxon>
        <taxon>Sar</taxon>
        <taxon>Stramenopiles</taxon>
        <taxon>Oomycota</taxon>
        <taxon>Saprolegniomycetes</taxon>
        <taxon>Saprolegniales</taxon>
        <taxon>Saprolegniaceae</taxon>
        <taxon>Saprolegnia</taxon>
    </lineage>
</organism>
<dbReference type="AlphaFoldDB" id="T0PX06"/>
<dbReference type="GO" id="GO:0005829">
    <property type="term" value="C:cytosol"/>
    <property type="evidence" value="ECO:0007669"/>
    <property type="project" value="TreeGrafter"/>
</dbReference>
<dbReference type="PANTHER" id="PTHR24006">
    <property type="entry name" value="UBIQUITIN CARBOXYL-TERMINAL HYDROLASE"/>
    <property type="match status" value="1"/>
</dbReference>
<comment type="similarity">
    <text evidence="2">Belongs to the peptidase C19 family.</text>
</comment>
<sequence length="324" mass="36456">MGNGISSPPGEKLIGLANFGNTCYCNAVLQVLYFCEPFRAGLAAHHRLKGKKGEATLLDCLAELFEKISTQKRATGTVTPKSFVAKLQHDNETFRGTLHQDAHEFLNYVVNAICDLVQAETANKERTWVHELFEGTLTNETTCLGCHAVSRRDETFLDLSVEIEPHASLTFCLKQFGMVETLSGDDQFSCDACHSRQDAEKRLFLRETPPVLALHLKRFKFMEASQSFAKLFHRVLFPDELQLPSRLMLSTSNETYDLFGIVVHIGNGLDEGHYVSLILWKTQWLLFDDDHVSKVDEGMLDVCYGDGDATTSSATGYLLFYKRR</sequence>
<evidence type="ECO:0000313" key="7">
    <source>
        <dbReference type="EMBL" id="EQC25550.1"/>
    </source>
</evidence>
<keyword evidence="8" id="KW-1185">Reference proteome</keyword>
<accession>T0PX06</accession>
<dbReference type="GO" id="GO:0004843">
    <property type="term" value="F:cysteine-type deubiquitinase activity"/>
    <property type="evidence" value="ECO:0007669"/>
    <property type="project" value="UniProtKB-EC"/>
</dbReference>
<protein>
    <recommendedName>
        <fullName evidence="3">ubiquitinyl hydrolase 1</fullName>
        <ecNumber evidence="3">3.4.19.12</ecNumber>
    </recommendedName>
</protein>
<comment type="catalytic activity">
    <reaction evidence="1">
        <text>Thiol-dependent hydrolysis of ester, thioester, amide, peptide and isopeptide bonds formed by the C-terminal Gly of ubiquitin (a 76-residue protein attached to proteins as an intracellular targeting signal).</text>
        <dbReference type="EC" id="3.4.19.12"/>
    </reaction>
</comment>
<proteinExistence type="inferred from homology"/>
<keyword evidence="4" id="KW-0645">Protease</keyword>
<evidence type="ECO:0000256" key="1">
    <source>
        <dbReference type="ARBA" id="ARBA00000707"/>
    </source>
</evidence>
<dbReference type="OrthoDB" id="27652at2759"/>
<dbReference type="PROSITE" id="PS50235">
    <property type="entry name" value="USP_3"/>
    <property type="match status" value="1"/>
</dbReference>
<dbReference type="STRING" id="1156394.T0PX06"/>
<dbReference type="GO" id="GO:0005634">
    <property type="term" value="C:nucleus"/>
    <property type="evidence" value="ECO:0007669"/>
    <property type="project" value="TreeGrafter"/>
</dbReference>
<dbReference type="GO" id="GO:0016579">
    <property type="term" value="P:protein deubiquitination"/>
    <property type="evidence" value="ECO:0007669"/>
    <property type="project" value="InterPro"/>
</dbReference>
<dbReference type="SUPFAM" id="SSF54001">
    <property type="entry name" value="Cysteine proteinases"/>
    <property type="match status" value="1"/>
</dbReference>
<dbReference type="PROSITE" id="PS00973">
    <property type="entry name" value="USP_2"/>
    <property type="match status" value="1"/>
</dbReference>
<dbReference type="VEuPathDB" id="FungiDB:SDRG_16568"/>
<keyword evidence="5" id="KW-0378">Hydrolase</keyword>
<dbReference type="InterPro" id="IPR038765">
    <property type="entry name" value="Papain-like_cys_pep_sf"/>
</dbReference>
<dbReference type="GO" id="GO:0006508">
    <property type="term" value="P:proteolysis"/>
    <property type="evidence" value="ECO:0007669"/>
    <property type="project" value="UniProtKB-KW"/>
</dbReference>
<dbReference type="InterPro" id="IPR001394">
    <property type="entry name" value="Peptidase_C19_UCH"/>
</dbReference>
<name>T0PX06_SAPDV</name>
<dbReference type="RefSeq" id="XP_008621006.1">
    <property type="nucleotide sequence ID" value="XM_008622784.1"/>
</dbReference>
<gene>
    <name evidence="7" type="ORF">SDRG_16568</name>
</gene>
<dbReference type="Proteomes" id="UP000030762">
    <property type="component" value="Unassembled WGS sequence"/>
</dbReference>
<dbReference type="EC" id="3.4.19.12" evidence="3"/>
<evidence type="ECO:0000259" key="6">
    <source>
        <dbReference type="PROSITE" id="PS50235"/>
    </source>
</evidence>
<dbReference type="InterPro" id="IPR050164">
    <property type="entry name" value="Peptidase_C19"/>
</dbReference>
<dbReference type="GeneID" id="19957295"/>
<dbReference type="InParanoid" id="T0PX06"/>
<dbReference type="InterPro" id="IPR018200">
    <property type="entry name" value="USP_CS"/>
</dbReference>
<dbReference type="PROSITE" id="PS00972">
    <property type="entry name" value="USP_1"/>
    <property type="match status" value="1"/>
</dbReference>
<dbReference type="Pfam" id="PF00443">
    <property type="entry name" value="UCH"/>
    <property type="match status" value="1"/>
</dbReference>
<evidence type="ECO:0000256" key="2">
    <source>
        <dbReference type="ARBA" id="ARBA00009085"/>
    </source>
</evidence>
<dbReference type="OMA" id="ANFGNTC"/>
<dbReference type="Gene3D" id="3.90.70.10">
    <property type="entry name" value="Cysteine proteinases"/>
    <property type="match status" value="1"/>
</dbReference>
<evidence type="ECO:0000256" key="3">
    <source>
        <dbReference type="ARBA" id="ARBA00012759"/>
    </source>
</evidence>
<dbReference type="PANTHER" id="PTHR24006:SF733">
    <property type="entry name" value="RE52890P"/>
    <property type="match status" value="1"/>
</dbReference>
<feature type="domain" description="USP" evidence="6">
    <location>
        <begin position="14"/>
        <end position="324"/>
    </location>
</feature>
<evidence type="ECO:0000313" key="8">
    <source>
        <dbReference type="Proteomes" id="UP000030762"/>
    </source>
</evidence>
<dbReference type="eggNOG" id="KOG1864">
    <property type="taxonomic scope" value="Eukaryota"/>
</dbReference>